<evidence type="ECO:0000313" key="2">
    <source>
        <dbReference type="Proteomes" id="UP000027222"/>
    </source>
</evidence>
<dbReference type="AlphaFoldDB" id="A0A067TS66"/>
<keyword evidence="2" id="KW-1185">Reference proteome</keyword>
<proteinExistence type="predicted"/>
<accession>A0A067TS66</accession>
<gene>
    <name evidence="1" type="ORF">GALMADRAFT_400364</name>
</gene>
<dbReference type="HOGENOM" id="CLU_2622185_0_0_1"/>
<dbReference type="EMBL" id="KL142367">
    <property type="protein sequence ID" value="KDR86055.1"/>
    <property type="molecule type" value="Genomic_DNA"/>
</dbReference>
<reference evidence="2" key="1">
    <citation type="journal article" date="2014" name="Proc. Natl. Acad. Sci. U.S.A.">
        <title>Extensive sampling of basidiomycete genomes demonstrates inadequacy of the white-rot/brown-rot paradigm for wood decay fungi.</title>
        <authorList>
            <person name="Riley R."/>
            <person name="Salamov A.A."/>
            <person name="Brown D.W."/>
            <person name="Nagy L.G."/>
            <person name="Floudas D."/>
            <person name="Held B.W."/>
            <person name="Levasseur A."/>
            <person name="Lombard V."/>
            <person name="Morin E."/>
            <person name="Otillar R."/>
            <person name="Lindquist E.A."/>
            <person name="Sun H."/>
            <person name="LaButti K.M."/>
            <person name="Schmutz J."/>
            <person name="Jabbour D."/>
            <person name="Luo H."/>
            <person name="Baker S.E."/>
            <person name="Pisabarro A.G."/>
            <person name="Walton J.D."/>
            <person name="Blanchette R.A."/>
            <person name="Henrissat B."/>
            <person name="Martin F."/>
            <person name="Cullen D."/>
            <person name="Hibbett D.S."/>
            <person name="Grigoriev I.V."/>
        </authorList>
    </citation>
    <scope>NUCLEOTIDE SEQUENCE [LARGE SCALE GENOMIC DNA]</scope>
    <source>
        <strain evidence="2">CBS 339.88</strain>
    </source>
</reference>
<organism evidence="1 2">
    <name type="scientific">Galerina marginata (strain CBS 339.88)</name>
    <dbReference type="NCBI Taxonomy" id="685588"/>
    <lineage>
        <taxon>Eukaryota</taxon>
        <taxon>Fungi</taxon>
        <taxon>Dikarya</taxon>
        <taxon>Basidiomycota</taxon>
        <taxon>Agaricomycotina</taxon>
        <taxon>Agaricomycetes</taxon>
        <taxon>Agaricomycetidae</taxon>
        <taxon>Agaricales</taxon>
        <taxon>Agaricineae</taxon>
        <taxon>Strophariaceae</taxon>
        <taxon>Galerina</taxon>
    </lineage>
</organism>
<evidence type="ECO:0000313" key="1">
    <source>
        <dbReference type="EMBL" id="KDR86055.1"/>
    </source>
</evidence>
<dbReference type="Proteomes" id="UP000027222">
    <property type="component" value="Unassembled WGS sequence"/>
</dbReference>
<protein>
    <submittedName>
        <fullName evidence="1">Uncharacterized protein</fullName>
    </submittedName>
</protein>
<sequence length="78" mass="8725">MIVSFPVAVLPAPPPSRVAESIWIFKDMTENRKCTDEETRSLPVLAAPESTTRRSLKFMETSTITTSLGNLKRQDSSR</sequence>
<name>A0A067TS66_GALM3</name>